<keyword evidence="3" id="KW-1185">Reference proteome</keyword>
<evidence type="ECO:0000313" key="3">
    <source>
        <dbReference type="Proteomes" id="UP000452235"/>
    </source>
</evidence>
<organism evidence="2 3">
    <name type="scientific">Aspergillus terreus</name>
    <dbReference type="NCBI Taxonomy" id="33178"/>
    <lineage>
        <taxon>Eukaryota</taxon>
        <taxon>Fungi</taxon>
        <taxon>Dikarya</taxon>
        <taxon>Ascomycota</taxon>
        <taxon>Pezizomycotina</taxon>
        <taxon>Eurotiomycetes</taxon>
        <taxon>Eurotiomycetidae</taxon>
        <taxon>Eurotiales</taxon>
        <taxon>Aspergillaceae</taxon>
        <taxon>Aspergillus</taxon>
        <taxon>Aspergillus subgen. Circumdati</taxon>
    </lineage>
</organism>
<evidence type="ECO:0000256" key="1">
    <source>
        <dbReference type="SAM" id="MobiDB-lite"/>
    </source>
</evidence>
<reference evidence="2 3" key="1">
    <citation type="submission" date="2020-01" db="EMBL/GenBank/DDBJ databases">
        <title>Aspergillus terreus IFO 6365 whole genome shotgun sequence.</title>
        <authorList>
            <person name="Kanamasa S."/>
            <person name="Takahashi H."/>
        </authorList>
    </citation>
    <scope>NUCLEOTIDE SEQUENCE [LARGE SCALE GENOMIC DNA]</scope>
    <source>
        <strain evidence="2 3">IFO 6365</strain>
    </source>
</reference>
<gene>
    <name evidence="2" type="ORF">ATEIFO6365_0002085300</name>
</gene>
<dbReference type="AlphaFoldDB" id="A0A5M3YPL7"/>
<proteinExistence type="predicted"/>
<protein>
    <submittedName>
        <fullName evidence="2">Uncharacterized protein</fullName>
    </submittedName>
</protein>
<feature type="compositionally biased region" description="Basic and acidic residues" evidence="1">
    <location>
        <begin position="56"/>
        <end position="65"/>
    </location>
</feature>
<evidence type="ECO:0000313" key="2">
    <source>
        <dbReference type="EMBL" id="GFF13742.1"/>
    </source>
</evidence>
<dbReference type="VEuPathDB" id="FungiDB:ATEG_04406"/>
<comment type="caution">
    <text evidence="2">The sequence shown here is derived from an EMBL/GenBank/DDBJ whole genome shotgun (WGS) entry which is preliminary data.</text>
</comment>
<dbReference type="OrthoDB" id="4185962at2759"/>
<dbReference type="Proteomes" id="UP000452235">
    <property type="component" value="Unassembled WGS sequence"/>
</dbReference>
<name>A0A5M3YPL7_ASPTE</name>
<feature type="compositionally biased region" description="Basic and acidic residues" evidence="1">
    <location>
        <begin position="26"/>
        <end position="39"/>
    </location>
</feature>
<sequence>MAPGNDASKRPSTLPRCTASRSPNTNRDRFGATCDERAHYPIFNPNDPRHNPSWTGDDRQQREPSNESTASWMRSLPKRSLRKARSGFLALKSGIQRHAGVMLTVVTLHAVPKDLVKTLN</sequence>
<feature type="region of interest" description="Disordered" evidence="1">
    <location>
        <begin position="1"/>
        <end position="75"/>
    </location>
</feature>
<dbReference type="EMBL" id="BLJY01000002">
    <property type="protein sequence ID" value="GFF13742.1"/>
    <property type="molecule type" value="Genomic_DNA"/>
</dbReference>
<accession>A0A5M3YPL7</accession>